<organism evidence="4 5">
    <name type="scientific">Massilia aerilata</name>
    <dbReference type="NCBI Taxonomy" id="453817"/>
    <lineage>
        <taxon>Bacteria</taxon>
        <taxon>Pseudomonadati</taxon>
        <taxon>Pseudomonadota</taxon>
        <taxon>Betaproteobacteria</taxon>
        <taxon>Burkholderiales</taxon>
        <taxon>Oxalobacteraceae</taxon>
        <taxon>Telluria group</taxon>
        <taxon>Massilia</taxon>
    </lineage>
</organism>
<keyword evidence="2" id="KW-0012">Acyltransferase</keyword>
<comment type="caution">
    <text evidence="4">The sequence shown here is derived from an EMBL/GenBank/DDBJ whole genome shotgun (WGS) entry which is preliminary data.</text>
</comment>
<protein>
    <submittedName>
        <fullName evidence="4">Arsinothricin resistance N-acetyltransferase ArsN1 family B</fullName>
    </submittedName>
</protein>
<proteinExistence type="predicted"/>
<evidence type="ECO:0000259" key="3">
    <source>
        <dbReference type="PROSITE" id="PS51186"/>
    </source>
</evidence>
<dbReference type="InterPro" id="IPR016181">
    <property type="entry name" value="Acyl_CoA_acyltransferase"/>
</dbReference>
<dbReference type="Pfam" id="PF13420">
    <property type="entry name" value="Acetyltransf_4"/>
    <property type="match status" value="1"/>
</dbReference>
<dbReference type="Proteomes" id="UP001596086">
    <property type="component" value="Unassembled WGS sequence"/>
</dbReference>
<accession>A0ABW0RSH8</accession>
<dbReference type="NCBIfam" id="NF040504">
    <property type="entry name" value="resist_ArsN1b"/>
    <property type="match status" value="1"/>
</dbReference>
<dbReference type="PANTHER" id="PTHR43072:SF23">
    <property type="entry name" value="UPF0039 PROTEIN C11D3.02C"/>
    <property type="match status" value="1"/>
</dbReference>
<evidence type="ECO:0000313" key="5">
    <source>
        <dbReference type="Proteomes" id="UP001596086"/>
    </source>
</evidence>
<sequence>MHASSSLRDATPSDAAAIAAIYNHYVATTTISMESDPVAPEEMARRIADIQRGGLPWLVLLEDGELRGYAYASTWRARPGYRNSVESSVYLAPGQRGRGHGLALYRALLARLQGHFHSVIGGIALPNAASIALHERLGFRQVACFHEVGFKFGAWVDVGYWQLTLA</sequence>
<dbReference type="RefSeq" id="WP_379765449.1">
    <property type="nucleotide sequence ID" value="NZ_JBHSMZ010000001.1"/>
</dbReference>
<dbReference type="Gene3D" id="3.40.630.30">
    <property type="match status" value="1"/>
</dbReference>
<dbReference type="InterPro" id="IPR000182">
    <property type="entry name" value="GNAT_dom"/>
</dbReference>
<dbReference type="PANTHER" id="PTHR43072">
    <property type="entry name" value="N-ACETYLTRANSFERASE"/>
    <property type="match status" value="1"/>
</dbReference>
<dbReference type="PROSITE" id="PS51186">
    <property type="entry name" value="GNAT"/>
    <property type="match status" value="1"/>
</dbReference>
<gene>
    <name evidence="4" type="ORF">ACFPO9_00525</name>
</gene>
<feature type="domain" description="N-acetyltransferase" evidence="3">
    <location>
        <begin position="5"/>
        <end position="166"/>
    </location>
</feature>
<dbReference type="SUPFAM" id="SSF55729">
    <property type="entry name" value="Acyl-CoA N-acyltransferases (Nat)"/>
    <property type="match status" value="1"/>
</dbReference>
<evidence type="ECO:0000313" key="4">
    <source>
        <dbReference type="EMBL" id="MFC5546996.1"/>
    </source>
</evidence>
<reference evidence="5" key="1">
    <citation type="journal article" date="2019" name="Int. J. Syst. Evol. Microbiol.">
        <title>The Global Catalogue of Microorganisms (GCM) 10K type strain sequencing project: providing services to taxonomists for standard genome sequencing and annotation.</title>
        <authorList>
            <consortium name="The Broad Institute Genomics Platform"/>
            <consortium name="The Broad Institute Genome Sequencing Center for Infectious Disease"/>
            <person name="Wu L."/>
            <person name="Ma J."/>
        </authorList>
    </citation>
    <scope>NUCLEOTIDE SEQUENCE [LARGE SCALE GENOMIC DNA]</scope>
    <source>
        <strain evidence="5">CGMCC 4.5798</strain>
    </source>
</reference>
<name>A0ABW0RSH8_9BURK</name>
<evidence type="ECO:0000256" key="2">
    <source>
        <dbReference type="ARBA" id="ARBA00023315"/>
    </source>
</evidence>
<dbReference type="CDD" id="cd04301">
    <property type="entry name" value="NAT_SF"/>
    <property type="match status" value="1"/>
</dbReference>
<evidence type="ECO:0000256" key="1">
    <source>
        <dbReference type="ARBA" id="ARBA00022679"/>
    </source>
</evidence>
<keyword evidence="5" id="KW-1185">Reference proteome</keyword>
<keyword evidence="1" id="KW-0808">Transferase</keyword>
<dbReference type="EMBL" id="JBHSMZ010000001">
    <property type="protein sequence ID" value="MFC5546996.1"/>
    <property type="molecule type" value="Genomic_DNA"/>
</dbReference>